<protein>
    <submittedName>
        <fullName evidence="3">Rad4 domain-containing protein</fullName>
    </submittedName>
</protein>
<sequence>MSSKRAVSANMFDDGFDDDIDFSVFFPATQPSEPATIHQVIVNAVENQADKVESPPPPVPVPANDTGHDSWDDDLDFSAVLRYTGTPVAMPKPIANDNAGGSSSVKSLKPNPKIVAAKINQSAATSSRYTGTPVVMPKPIANNNAGGSSSVKSVKPNPKSDAAKINQFAATSSRYTGTPVVMPKPIADDNTSGLSSVKLVEPNPKIDAAKIQAIVNAGIPLERSDHSAIVNHSLLQAHKESIKAATVHTWAAAHGCSVEGAKALICQWDVNHRAAFESAIYAELNLAAGTPLYVLPPPSFSPASVPTNGASAPRKHHDSLSSDLSSSSTQKKKQRNRFTAKDRKLMLDAAESAFRANQTLTVKDVLHIDFADQLVHDHPNMKHPPASIAKHYERKLMKKLNKLRRKY</sequence>
<reference evidence="2" key="1">
    <citation type="journal article" date="2013" name="Genetics">
        <title>The draft genome and transcriptome of Panagrellus redivivus are shaped by the harsh demands of a free-living lifestyle.</title>
        <authorList>
            <person name="Srinivasan J."/>
            <person name="Dillman A.R."/>
            <person name="Macchietto M.G."/>
            <person name="Heikkinen L."/>
            <person name="Lakso M."/>
            <person name="Fracchia K.M."/>
            <person name="Antoshechkin I."/>
            <person name="Mortazavi A."/>
            <person name="Wong G."/>
            <person name="Sternberg P.W."/>
        </authorList>
    </citation>
    <scope>NUCLEOTIDE SEQUENCE [LARGE SCALE GENOMIC DNA]</scope>
    <source>
        <strain evidence="2">MT8872</strain>
    </source>
</reference>
<dbReference type="AlphaFoldDB" id="A0A7E4UUE4"/>
<evidence type="ECO:0000313" key="2">
    <source>
        <dbReference type="Proteomes" id="UP000492821"/>
    </source>
</evidence>
<name>A0A7E4UUE4_PANRE</name>
<feature type="region of interest" description="Disordered" evidence="1">
    <location>
        <begin position="303"/>
        <end position="339"/>
    </location>
</feature>
<dbReference type="Proteomes" id="UP000492821">
    <property type="component" value="Unassembled WGS sequence"/>
</dbReference>
<dbReference type="WBParaSite" id="Pan_g12643.t1">
    <property type="protein sequence ID" value="Pan_g12643.t1"/>
    <property type="gene ID" value="Pan_g12643"/>
</dbReference>
<evidence type="ECO:0000313" key="3">
    <source>
        <dbReference type="WBParaSite" id="Pan_g12643.t1"/>
    </source>
</evidence>
<keyword evidence="2" id="KW-1185">Reference proteome</keyword>
<reference evidence="3" key="2">
    <citation type="submission" date="2020-10" db="UniProtKB">
        <authorList>
            <consortium name="WormBaseParasite"/>
        </authorList>
    </citation>
    <scope>IDENTIFICATION</scope>
</reference>
<accession>A0A7E4UUE4</accession>
<evidence type="ECO:0000256" key="1">
    <source>
        <dbReference type="SAM" id="MobiDB-lite"/>
    </source>
</evidence>
<proteinExistence type="predicted"/>
<organism evidence="2 3">
    <name type="scientific">Panagrellus redivivus</name>
    <name type="common">Microworm</name>
    <dbReference type="NCBI Taxonomy" id="6233"/>
    <lineage>
        <taxon>Eukaryota</taxon>
        <taxon>Metazoa</taxon>
        <taxon>Ecdysozoa</taxon>
        <taxon>Nematoda</taxon>
        <taxon>Chromadorea</taxon>
        <taxon>Rhabditida</taxon>
        <taxon>Tylenchina</taxon>
        <taxon>Panagrolaimomorpha</taxon>
        <taxon>Panagrolaimoidea</taxon>
        <taxon>Panagrolaimidae</taxon>
        <taxon>Panagrellus</taxon>
    </lineage>
</organism>